<keyword evidence="2" id="KW-1133">Transmembrane helix</keyword>
<keyword evidence="4" id="KW-1185">Reference proteome</keyword>
<keyword evidence="2" id="KW-0812">Transmembrane</keyword>
<reference evidence="3 4" key="1">
    <citation type="journal article" date="2022" name="G3 (Bethesda)">
        <title>Whole-genome sequence and methylome profiling of the almond [Prunus dulcis (Mill.) D.A. Webb] cultivar 'Nonpareil'.</title>
        <authorList>
            <person name="D'Amico-Willman K.M."/>
            <person name="Ouma W.Z."/>
            <person name="Meulia T."/>
            <person name="Sideli G.M."/>
            <person name="Gradziel T.M."/>
            <person name="Fresnedo-Ramirez J."/>
        </authorList>
    </citation>
    <scope>NUCLEOTIDE SEQUENCE [LARGE SCALE GENOMIC DNA]</scope>
    <source>
        <strain evidence="3">Clone GOH B32 T37-40</strain>
    </source>
</reference>
<organism evidence="3 4">
    <name type="scientific">Prunus dulcis</name>
    <name type="common">Almond</name>
    <name type="synonym">Amygdalus dulcis</name>
    <dbReference type="NCBI Taxonomy" id="3755"/>
    <lineage>
        <taxon>Eukaryota</taxon>
        <taxon>Viridiplantae</taxon>
        <taxon>Streptophyta</taxon>
        <taxon>Embryophyta</taxon>
        <taxon>Tracheophyta</taxon>
        <taxon>Spermatophyta</taxon>
        <taxon>Magnoliopsida</taxon>
        <taxon>eudicotyledons</taxon>
        <taxon>Gunneridae</taxon>
        <taxon>Pentapetalae</taxon>
        <taxon>rosids</taxon>
        <taxon>fabids</taxon>
        <taxon>Rosales</taxon>
        <taxon>Rosaceae</taxon>
        <taxon>Amygdaloideae</taxon>
        <taxon>Amygdaleae</taxon>
        <taxon>Prunus</taxon>
    </lineage>
</organism>
<comment type="caution">
    <text evidence="3">The sequence shown here is derived from an EMBL/GenBank/DDBJ whole genome shotgun (WGS) entry which is preliminary data.</text>
</comment>
<protein>
    <submittedName>
        <fullName evidence="3">Uncharacterized protein</fullName>
    </submittedName>
</protein>
<accession>A0AAD4ZF34</accession>
<gene>
    <name evidence="3" type="ORF">L3X38_011097</name>
</gene>
<feature type="region of interest" description="Disordered" evidence="1">
    <location>
        <begin position="1"/>
        <end position="21"/>
    </location>
</feature>
<evidence type="ECO:0000256" key="2">
    <source>
        <dbReference type="SAM" id="Phobius"/>
    </source>
</evidence>
<feature type="transmembrane region" description="Helical" evidence="2">
    <location>
        <begin position="94"/>
        <end position="113"/>
    </location>
</feature>
<name>A0AAD4ZF34_PRUDU</name>
<keyword evidence="2" id="KW-0472">Membrane</keyword>
<dbReference type="Proteomes" id="UP001054821">
    <property type="component" value="Chromosome 2"/>
</dbReference>
<evidence type="ECO:0000256" key="1">
    <source>
        <dbReference type="SAM" id="MobiDB-lite"/>
    </source>
</evidence>
<proteinExistence type="predicted"/>
<dbReference type="EMBL" id="JAJFAZ020000002">
    <property type="protein sequence ID" value="KAI5343221.1"/>
    <property type="molecule type" value="Genomic_DNA"/>
</dbReference>
<sequence length="152" mass="17510">MLSNGNSVGQPQVVQREDKKQAATLEVGSTSESLHMRLFEMQWTVKTFQLLNESYHLQSMLVDWGSLNYPGFQKLTYSTEAPIACAFSIKLLEMGYYVSSMHYMLMLFLELLIHSSQNVALGLIVIIHVPVILSMYFLRNIFSMRLYFRSLL</sequence>
<feature type="compositionally biased region" description="Polar residues" evidence="1">
    <location>
        <begin position="1"/>
        <end position="13"/>
    </location>
</feature>
<evidence type="ECO:0000313" key="3">
    <source>
        <dbReference type="EMBL" id="KAI5343221.1"/>
    </source>
</evidence>
<evidence type="ECO:0000313" key="4">
    <source>
        <dbReference type="Proteomes" id="UP001054821"/>
    </source>
</evidence>
<dbReference type="AlphaFoldDB" id="A0AAD4ZF34"/>
<feature type="transmembrane region" description="Helical" evidence="2">
    <location>
        <begin position="119"/>
        <end position="138"/>
    </location>
</feature>